<gene>
    <name evidence="9" type="ORF">FD06_GL001355</name>
</gene>
<dbReference type="GO" id="GO:0016651">
    <property type="term" value="F:oxidoreductase activity, acting on NAD(P)H"/>
    <property type="evidence" value="ECO:0007669"/>
    <property type="project" value="UniProtKB-ARBA"/>
</dbReference>
<dbReference type="OrthoDB" id="9790745at2"/>
<feature type="domain" description="Flavodoxin-like" evidence="8">
    <location>
        <begin position="4"/>
        <end position="144"/>
    </location>
</feature>
<dbReference type="InterPro" id="IPR008254">
    <property type="entry name" value="Flavodoxin/NO_synth"/>
</dbReference>
<sequence>MIKAHVVFATITGNNEDVADIITEGLEDLGVEVKQTEMSQTDANELKAADICVICAYTYDEGSLPEEGLDFFDDLENLDLSNKVFGVAGSGDVYYQEYYNLAVDKFTDQLSKTGAKQGAKSLKINLAPEEEDIENLDKFSAELINKFKNL</sequence>
<proteinExistence type="inferred from homology"/>
<accession>A0A0R2AN30</accession>
<evidence type="ECO:0000256" key="1">
    <source>
        <dbReference type="ARBA" id="ARBA00001917"/>
    </source>
</evidence>
<dbReference type="GO" id="GO:0010181">
    <property type="term" value="F:FMN binding"/>
    <property type="evidence" value="ECO:0007669"/>
    <property type="project" value="InterPro"/>
</dbReference>
<dbReference type="EMBL" id="AYYQ01000029">
    <property type="protein sequence ID" value="KRM68333.1"/>
    <property type="molecule type" value="Genomic_DNA"/>
</dbReference>
<dbReference type="STRING" id="1423781.FD06_GL001355"/>
<name>A0A0R2AN30_9LACO</name>
<dbReference type="PATRIC" id="fig|1423781.4.peg.1403"/>
<dbReference type="PANTHER" id="PTHR42809">
    <property type="entry name" value="FLAVODOXIN 2"/>
    <property type="match status" value="1"/>
</dbReference>
<dbReference type="SUPFAM" id="SSF52218">
    <property type="entry name" value="Flavoproteins"/>
    <property type="match status" value="1"/>
</dbReference>
<evidence type="ECO:0000256" key="3">
    <source>
        <dbReference type="ARBA" id="ARBA00005267"/>
    </source>
</evidence>
<comment type="caution">
    <text evidence="9">The sequence shown here is derived from an EMBL/GenBank/DDBJ whole genome shotgun (WGS) entry which is preliminary data.</text>
</comment>
<dbReference type="AlphaFoldDB" id="A0A0R2AN30"/>
<evidence type="ECO:0000256" key="7">
    <source>
        <dbReference type="ARBA" id="ARBA00022982"/>
    </source>
</evidence>
<dbReference type="Gene3D" id="3.40.50.360">
    <property type="match status" value="1"/>
</dbReference>
<evidence type="ECO:0000259" key="8">
    <source>
        <dbReference type="PROSITE" id="PS50902"/>
    </source>
</evidence>
<keyword evidence="4" id="KW-0813">Transport</keyword>
<evidence type="ECO:0000256" key="2">
    <source>
        <dbReference type="ARBA" id="ARBA00003297"/>
    </source>
</evidence>
<evidence type="ECO:0000256" key="6">
    <source>
        <dbReference type="ARBA" id="ARBA00022643"/>
    </source>
</evidence>
<organism evidence="9 10">
    <name type="scientific">Apilactobacillus ozensis DSM 23829 = JCM 17196</name>
    <dbReference type="NCBI Taxonomy" id="1423781"/>
    <lineage>
        <taxon>Bacteria</taxon>
        <taxon>Bacillati</taxon>
        <taxon>Bacillota</taxon>
        <taxon>Bacilli</taxon>
        <taxon>Lactobacillales</taxon>
        <taxon>Lactobacillaceae</taxon>
        <taxon>Apilactobacillus</taxon>
    </lineage>
</organism>
<evidence type="ECO:0000313" key="10">
    <source>
        <dbReference type="Proteomes" id="UP000052012"/>
    </source>
</evidence>
<keyword evidence="10" id="KW-1185">Reference proteome</keyword>
<protein>
    <submittedName>
        <fullName evidence="9">Flavodoxin nitric oxide synthase</fullName>
    </submittedName>
</protein>
<evidence type="ECO:0000313" key="9">
    <source>
        <dbReference type="EMBL" id="KRM68333.1"/>
    </source>
</evidence>
<keyword evidence="5" id="KW-0285">Flavoprotein</keyword>
<comment type="function">
    <text evidence="2">Low-potential electron donor to a number of redox enzymes.</text>
</comment>
<keyword evidence="6" id="KW-0288">FMN</keyword>
<evidence type="ECO:0000256" key="4">
    <source>
        <dbReference type="ARBA" id="ARBA00022448"/>
    </source>
</evidence>
<dbReference type="InterPro" id="IPR029039">
    <property type="entry name" value="Flavoprotein-like_sf"/>
</dbReference>
<dbReference type="PANTHER" id="PTHR42809:SF1">
    <property type="entry name" value="FLAVODOXIN 1"/>
    <property type="match status" value="1"/>
</dbReference>
<keyword evidence="7" id="KW-0249">Electron transport</keyword>
<comment type="cofactor">
    <cofactor evidence="1">
        <name>FMN</name>
        <dbReference type="ChEBI" id="CHEBI:58210"/>
    </cofactor>
</comment>
<dbReference type="NCBIfam" id="NF005587">
    <property type="entry name" value="PRK07308.1"/>
    <property type="match status" value="1"/>
</dbReference>
<dbReference type="PROSITE" id="PS50902">
    <property type="entry name" value="FLAVODOXIN_LIKE"/>
    <property type="match status" value="1"/>
</dbReference>
<dbReference type="Proteomes" id="UP000052012">
    <property type="component" value="Unassembled WGS sequence"/>
</dbReference>
<dbReference type="Pfam" id="PF00258">
    <property type="entry name" value="Flavodoxin_1"/>
    <property type="match status" value="1"/>
</dbReference>
<dbReference type="RefSeq" id="WP_054658410.1">
    <property type="nucleotide sequence ID" value="NZ_AYYQ01000029.1"/>
</dbReference>
<comment type="similarity">
    <text evidence="3">Belongs to the flavodoxin family.</text>
</comment>
<dbReference type="InterPro" id="IPR050619">
    <property type="entry name" value="Flavodoxin"/>
</dbReference>
<reference evidence="9 10" key="1">
    <citation type="journal article" date="2015" name="Genome Announc.">
        <title>Expanding the biotechnology potential of lactobacilli through comparative genomics of 213 strains and associated genera.</title>
        <authorList>
            <person name="Sun Z."/>
            <person name="Harris H.M."/>
            <person name="McCann A."/>
            <person name="Guo C."/>
            <person name="Argimon S."/>
            <person name="Zhang W."/>
            <person name="Yang X."/>
            <person name="Jeffery I.B."/>
            <person name="Cooney J.C."/>
            <person name="Kagawa T.F."/>
            <person name="Liu W."/>
            <person name="Song Y."/>
            <person name="Salvetti E."/>
            <person name="Wrobel A."/>
            <person name="Rasinkangas P."/>
            <person name="Parkhill J."/>
            <person name="Rea M.C."/>
            <person name="O'Sullivan O."/>
            <person name="Ritari J."/>
            <person name="Douillard F.P."/>
            <person name="Paul Ross R."/>
            <person name="Yang R."/>
            <person name="Briner A.E."/>
            <person name="Felis G.E."/>
            <person name="de Vos W.M."/>
            <person name="Barrangou R."/>
            <person name="Klaenhammer T.R."/>
            <person name="Caufield P.W."/>
            <person name="Cui Y."/>
            <person name="Zhang H."/>
            <person name="O'Toole P.W."/>
        </authorList>
    </citation>
    <scope>NUCLEOTIDE SEQUENCE [LARGE SCALE GENOMIC DNA]</scope>
    <source>
        <strain evidence="9 10">DSM 23829</strain>
    </source>
</reference>
<evidence type="ECO:0000256" key="5">
    <source>
        <dbReference type="ARBA" id="ARBA00022630"/>
    </source>
</evidence>